<feature type="region of interest" description="Disordered" evidence="19">
    <location>
        <begin position="405"/>
        <end position="426"/>
    </location>
</feature>
<evidence type="ECO:0000256" key="2">
    <source>
        <dbReference type="ARBA" id="ARBA00007707"/>
    </source>
</evidence>
<comment type="catalytic activity">
    <reaction evidence="15 18">
        <text>alpha-D-glucosamine 1-phosphate + acetyl-CoA = N-acetyl-alpha-D-glucosamine 1-phosphate + CoA + H(+)</text>
        <dbReference type="Rhea" id="RHEA:13725"/>
        <dbReference type="ChEBI" id="CHEBI:15378"/>
        <dbReference type="ChEBI" id="CHEBI:57287"/>
        <dbReference type="ChEBI" id="CHEBI:57288"/>
        <dbReference type="ChEBI" id="CHEBI:57776"/>
        <dbReference type="ChEBI" id="CHEBI:58516"/>
        <dbReference type="EC" id="2.3.1.157"/>
    </reaction>
</comment>
<feature type="binding site" evidence="18">
    <location>
        <position position="7"/>
    </location>
    <ligand>
        <name>UDP-N-acetyl-alpha-D-glucosamine</name>
        <dbReference type="ChEBI" id="CHEBI:57705"/>
    </ligand>
</feature>
<feature type="binding site" evidence="18">
    <location>
        <begin position="349"/>
        <end position="350"/>
    </location>
    <ligand>
        <name>acetyl-CoA</name>
        <dbReference type="ChEBI" id="CHEBI:57288"/>
    </ligand>
</feature>
<feature type="binding site" evidence="18">
    <location>
        <position position="329"/>
    </location>
    <ligand>
        <name>UDP-N-acetyl-alpha-D-glucosamine</name>
        <dbReference type="ChEBI" id="CHEBI:57705"/>
    </ligand>
</feature>
<keyword evidence="12 18" id="KW-0511">Multifunctional enzyme</keyword>
<dbReference type="InterPro" id="IPR050065">
    <property type="entry name" value="GlmU-like"/>
</dbReference>
<keyword evidence="9 18" id="KW-0460">Magnesium</keyword>
<dbReference type="Pfam" id="PF14602">
    <property type="entry name" value="Hexapep_2"/>
    <property type="match status" value="1"/>
</dbReference>
<dbReference type="UniPathway" id="UPA00973"/>
<feature type="binding site" evidence="18">
    <location>
        <position position="85"/>
    </location>
    <ligand>
        <name>Mg(2+)</name>
        <dbReference type="ChEBI" id="CHEBI:18420"/>
    </ligand>
</feature>
<reference evidence="21 22" key="1">
    <citation type="journal article" date="2016" name="J. Microbiol.">
        <title>Dankookia rubra gen. nov., sp. nov., an alphaproteobacterium isolated from sediment of a shallow stream.</title>
        <authorList>
            <person name="Kim W.H."/>
            <person name="Kim D.H."/>
            <person name="Kang K."/>
            <person name="Ahn T.Y."/>
        </authorList>
    </citation>
    <scope>NUCLEOTIDE SEQUENCE [LARGE SCALE GENOMIC DNA]</scope>
    <source>
        <strain evidence="21 22">JCM30602</strain>
    </source>
</reference>
<evidence type="ECO:0000313" key="21">
    <source>
        <dbReference type="EMBL" id="TDH57420.1"/>
    </source>
</evidence>
<dbReference type="PROSITE" id="PS00101">
    <property type="entry name" value="HEXAPEP_TRANSFERASES"/>
    <property type="match status" value="1"/>
</dbReference>
<evidence type="ECO:0000256" key="12">
    <source>
        <dbReference type="ARBA" id="ARBA00023268"/>
    </source>
</evidence>
<feature type="binding site" evidence="18">
    <location>
        <begin position="60"/>
        <end position="61"/>
    </location>
    <ligand>
        <name>UDP-N-acetyl-alpha-D-glucosamine</name>
        <dbReference type="ChEBI" id="CHEBI:57705"/>
    </ligand>
</feature>
<evidence type="ECO:0000256" key="17">
    <source>
        <dbReference type="ARBA" id="ARBA00049628"/>
    </source>
</evidence>
<comment type="pathway">
    <text evidence="18">Nucleotide-sugar biosynthesis; UDP-N-acetyl-alpha-D-glucosamine biosynthesis; UDP-N-acetyl-alpha-D-glucosamine from N-acetyl-alpha-D-glucosamine 1-phosphate: step 1/1.</text>
</comment>
<dbReference type="PANTHER" id="PTHR43584:SF3">
    <property type="entry name" value="BIFUNCTIONAL PROTEIN GLMU"/>
    <property type="match status" value="1"/>
</dbReference>
<keyword evidence="8 18" id="KW-0677">Repeat</keyword>
<dbReference type="GO" id="GO:0009252">
    <property type="term" value="P:peptidoglycan biosynthetic process"/>
    <property type="evidence" value="ECO:0007669"/>
    <property type="project" value="UniProtKB-UniRule"/>
</dbReference>
<feature type="binding site" evidence="18">
    <location>
        <position position="120"/>
    </location>
    <ligand>
        <name>UDP-N-acetyl-alpha-D-glucosamine</name>
        <dbReference type="ChEBI" id="CHEBI:57705"/>
    </ligand>
</feature>
<dbReference type="EMBL" id="SMSJ01000214">
    <property type="protein sequence ID" value="TDH57420.1"/>
    <property type="molecule type" value="Genomic_DNA"/>
</dbReference>
<dbReference type="GO" id="GO:0003977">
    <property type="term" value="F:UDP-N-acetylglucosamine diphosphorylase activity"/>
    <property type="evidence" value="ECO:0007669"/>
    <property type="project" value="UniProtKB-UniRule"/>
</dbReference>
<dbReference type="SUPFAM" id="SSF51161">
    <property type="entry name" value="Trimeric LpxA-like enzymes"/>
    <property type="match status" value="1"/>
</dbReference>
<dbReference type="GO" id="GO:0005737">
    <property type="term" value="C:cytoplasm"/>
    <property type="evidence" value="ECO:0007669"/>
    <property type="project" value="UniProtKB-SubCell"/>
</dbReference>
<evidence type="ECO:0000256" key="5">
    <source>
        <dbReference type="ARBA" id="ARBA00022679"/>
    </source>
</evidence>
<sequence>MRSALPKAMHPVAGRPMINHLVSACEQVFDRIVVVVGPDMPAMERAVAPHATVVQAERLGTGHAARMAAPLLRDFAGDVAVLYADNPLITVPTIRKLVEKRAEAGLALLAMRPADPGRYGRLVTEPSGDVTRIVEWADASGAERAIGLCNAGVVCAPAADLFRWLDAVGNDNSKGEYYLTDIVGLAVADGRRVVAEEASEAELAGANSRAELALLEAGMQTRLREAAMAGGATLTAPETVFLSWDTRLGQDVSIAPNVVFGPGVTVEDAVEIRAFSHLEGCLVRSGAVIGPFARLRPGTEVGREAHVGNFVELKAATLAEGAKANHLSYLGDVTVGARANIGAGTITCNYDGVHKHRTEIGAGAFIGSDTALVAPVRVGARALVAAGSVITEDVPDDALAIARGRQATKPGKGFKGKRPTDTKGSN</sequence>
<dbReference type="GO" id="GO:0009245">
    <property type="term" value="P:lipid A biosynthetic process"/>
    <property type="evidence" value="ECO:0007669"/>
    <property type="project" value="UniProtKB-UniRule"/>
</dbReference>
<dbReference type="OrthoDB" id="9775031at2"/>
<keyword evidence="10 18" id="KW-0133">Cell shape</keyword>
<dbReference type="GO" id="GO:0006048">
    <property type="term" value="P:UDP-N-acetylglucosamine biosynthetic process"/>
    <property type="evidence" value="ECO:0007669"/>
    <property type="project" value="UniProtKB-UniPathway"/>
</dbReference>
<comment type="similarity">
    <text evidence="3 18">In the N-terminal section; belongs to the N-acetylglucosamine-1-phosphate uridyltransferase family.</text>
</comment>
<feature type="binding site" evidence="18">
    <location>
        <position position="296"/>
    </location>
    <ligand>
        <name>UDP-N-acetyl-alpha-D-glucosamine</name>
        <dbReference type="ChEBI" id="CHEBI:57705"/>
    </ligand>
</feature>
<dbReference type="GO" id="GO:0019134">
    <property type="term" value="F:glucosamine-1-phosphate N-acetyltransferase activity"/>
    <property type="evidence" value="ECO:0007669"/>
    <property type="project" value="UniProtKB-UniRule"/>
</dbReference>
<evidence type="ECO:0000259" key="20">
    <source>
        <dbReference type="Pfam" id="PF12804"/>
    </source>
</evidence>
<dbReference type="HAMAP" id="MF_01631">
    <property type="entry name" value="GlmU"/>
    <property type="match status" value="1"/>
</dbReference>
<keyword evidence="14 18" id="KW-0961">Cell wall biogenesis/degradation</keyword>
<feature type="binding site" evidence="18">
    <location>
        <position position="386"/>
    </location>
    <ligand>
        <name>acetyl-CoA</name>
        <dbReference type="ChEBI" id="CHEBI:57288"/>
    </ligand>
</feature>
<feature type="binding site" evidence="18">
    <location>
        <position position="403"/>
    </location>
    <ligand>
        <name>acetyl-CoA</name>
        <dbReference type="ChEBI" id="CHEBI:57288"/>
    </ligand>
</feature>
<keyword evidence="22" id="KW-1185">Reference proteome</keyword>
<dbReference type="GO" id="GO:0008360">
    <property type="term" value="P:regulation of cell shape"/>
    <property type="evidence" value="ECO:0007669"/>
    <property type="project" value="UniProtKB-KW"/>
</dbReference>
<dbReference type="UniPathway" id="UPA00113">
    <property type="reaction ID" value="UER00532"/>
</dbReference>
<feature type="binding site" evidence="18">
    <location>
        <position position="314"/>
    </location>
    <ligand>
        <name>UDP-N-acetyl-alpha-D-glucosamine</name>
        <dbReference type="ChEBI" id="CHEBI:57705"/>
    </ligand>
</feature>
<dbReference type="InterPro" id="IPR011004">
    <property type="entry name" value="Trimer_LpxA-like_sf"/>
</dbReference>
<dbReference type="GO" id="GO:0071555">
    <property type="term" value="P:cell wall organization"/>
    <property type="evidence" value="ECO:0007669"/>
    <property type="project" value="UniProtKB-KW"/>
</dbReference>
<feature type="binding site" evidence="18">
    <location>
        <position position="340"/>
    </location>
    <ligand>
        <name>UDP-N-acetyl-alpha-D-glucosamine</name>
        <dbReference type="ChEBI" id="CHEBI:57705"/>
    </ligand>
</feature>
<dbReference type="CDD" id="cd03353">
    <property type="entry name" value="LbH_GlmU_C"/>
    <property type="match status" value="1"/>
</dbReference>
<feature type="active site" description="Proton acceptor" evidence="18">
    <location>
        <position position="326"/>
    </location>
</feature>
<dbReference type="PANTHER" id="PTHR43584">
    <property type="entry name" value="NUCLEOTIDYL TRANSFERASE"/>
    <property type="match status" value="1"/>
</dbReference>
<feature type="region of interest" description="Pyrophosphorylase" evidence="18">
    <location>
        <begin position="1"/>
        <end position="209"/>
    </location>
</feature>
<dbReference type="InterPro" id="IPR038009">
    <property type="entry name" value="GlmU_C_LbH"/>
</dbReference>
<keyword evidence="5 18" id="KW-0808">Transferase</keyword>
<dbReference type="GO" id="GO:0000287">
    <property type="term" value="F:magnesium ion binding"/>
    <property type="evidence" value="ECO:0007669"/>
    <property type="project" value="UniProtKB-UniRule"/>
</dbReference>
<evidence type="ECO:0000256" key="16">
    <source>
        <dbReference type="ARBA" id="ARBA00048493"/>
    </source>
</evidence>
<evidence type="ECO:0000256" key="13">
    <source>
        <dbReference type="ARBA" id="ARBA00023315"/>
    </source>
</evidence>
<feature type="binding site" evidence="18">
    <location>
        <position position="207"/>
    </location>
    <ligand>
        <name>UDP-N-acetyl-alpha-D-glucosamine</name>
        <dbReference type="ChEBI" id="CHEBI:57705"/>
    </ligand>
</feature>
<feature type="binding site" evidence="18">
    <location>
        <position position="55"/>
    </location>
    <ligand>
        <name>UDP-N-acetyl-alpha-D-glucosamine</name>
        <dbReference type="ChEBI" id="CHEBI:57705"/>
    </ligand>
</feature>
<dbReference type="SUPFAM" id="SSF53448">
    <property type="entry name" value="Nucleotide-diphospho-sugar transferases"/>
    <property type="match status" value="1"/>
</dbReference>
<dbReference type="AlphaFoldDB" id="A0A4R5Q3E9"/>
<protein>
    <recommendedName>
        <fullName evidence="18">Bifunctional protein GlmU</fullName>
    </recommendedName>
    <domain>
        <recommendedName>
            <fullName evidence="18">UDP-N-acetylglucosamine pyrophosphorylase</fullName>
            <ecNumber evidence="18">2.7.7.23</ecNumber>
        </recommendedName>
        <alternativeName>
            <fullName evidence="18">N-acetylglucosamine-1-phosphate uridyltransferase</fullName>
        </alternativeName>
    </domain>
    <domain>
        <recommendedName>
            <fullName evidence="18">Glucosamine-1-phosphate N-acetyltransferase</fullName>
            <ecNumber evidence="18">2.3.1.157</ecNumber>
        </recommendedName>
    </domain>
</protein>
<evidence type="ECO:0000256" key="6">
    <source>
        <dbReference type="ARBA" id="ARBA00022695"/>
    </source>
</evidence>
<evidence type="ECO:0000256" key="19">
    <source>
        <dbReference type="SAM" id="MobiDB-lite"/>
    </source>
</evidence>
<evidence type="ECO:0000256" key="18">
    <source>
        <dbReference type="HAMAP-Rule" id="MF_01631"/>
    </source>
</evidence>
<keyword evidence="13 18" id="KW-0012">Acyltransferase</keyword>
<evidence type="ECO:0000256" key="8">
    <source>
        <dbReference type="ARBA" id="ARBA00022737"/>
    </source>
</evidence>
<gene>
    <name evidence="18 21" type="primary">glmU</name>
    <name evidence="21" type="ORF">E2C06_35970</name>
</gene>
<dbReference type="EC" id="2.7.7.23" evidence="18"/>
<comment type="caution">
    <text evidence="18">Lacks conserved residue(s) required for the propagation of feature annotation.</text>
</comment>
<dbReference type="Pfam" id="PF12804">
    <property type="entry name" value="NTP_transf_3"/>
    <property type="match status" value="1"/>
</dbReference>
<accession>A0A4R5Q3E9</accession>
<keyword evidence="7 18" id="KW-0479">Metal-binding</keyword>
<feature type="binding site" evidence="18">
    <location>
        <position position="135"/>
    </location>
    <ligand>
        <name>UDP-N-acetyl-alpha-D-glucosamine</name>
        <dbReference type="ChEBI" id="CHEBI:57705"/>
    </ligand>
</feature>
<dbReference type="CDD" id="cd02540">
    <property type="entry name" value="GT2_GlmU_N_bac"/>
    <property type="match status" value="1"/>
</dbReference>
<feature type="region of interest" description="N-acetyltransferase" evidence="18">
    <location>
        <begin position="231"/>
        <end position="426"/>
    </location>
</feature>
<evidence type="ECO:0000256" key="10">
    <source>
        <dbReference type="ARBA" id="ARBA00022960"/>
    </source>
</evidence>
<dbReference type="InterPro" id="IPR025877">
    <property type="entry name" value="MobA-like_NTP_Trfase"/>
</dbReference>
<comment type="subcellular location">
    <subcellularLocation>
        <location evidence="1 18">Cytoplasm</location>
    </subcellularLocation>
</comment>
<dbReference type="Gene3D" id="3.90.550.10">
    <property type="entry name" value="Spore Coat Polysaccharide Biosynthesis Protein SpsA, Chain A"/>
    <property type="match status" value="1"/>
</dbReference>
<keyword evidence="11 18" id="KW-0573">Peptidoglycan synthesis</keyword>
<comment type="function">
    <text evidence="17 18">Catalyzes the last two sequential reactions in the de novo biosynthetic pathway for UDP-N-acetylglucosamine (UDP-GlcNAc). The C-terminal domain catalyzes the transfer of acetyl group from acetyl coenzyme A to glucosamine-1-phosphate (GlcN-1-P) to produce N-acetylglucosamine-1-phosphate (GlcNAc-1-P), which is converted into UDP-GlcNAc by the transfer of uridine 5-monophosphate (from uridine 5-triphosphate), a reaction catalyzed by the N-terminal domain.</text>
</comment>
<feature type="domain" description="MobA-like NTP transferase" evidence="20">
    <location>
        <begin position="3"/>
        <end position="142"/>
    </location>
</feature>
<dbReference type="EC" id="2.3.1.157" evidence="18"/>
<keyword evidence="4 18" id="KW-0963">Cytoplasm</keyword>
<dbReference type="GO" id="GO:0016020">
    <property type="term" value="C:membrane"/>
    <property type="evidence" value="ECO:0007669"/>
    <property type="project" value="GOC"/>
</dbReference>
<feature type="binding site" evidence="18">
    <location>
        <position position="368"/>
    </location>
    <ligand>
        <name>acetyl-CoA</name>
        <dbReference type="ChEBI" id="CHEBI:57288"/>
    </ligand>
</feature>
<feature type="binding site" evidence="18">
    <location>
        <position position="150"/>
    </location>
    <ligand>
        <name>UDP-N-acetyl-alpha-D-glucosamine</name>
        <dbReference type="ChEBI" id="CHEBI:57705"/>
    </ligand>
</feature>
<evidence type="ECO:0000256" key="7">
    <source>
        <dbReference type="ARBA" id="ARBA00022723"/>
    </source>
</evidence>
<comment type="catalytic activity">
    <reaction evidence="16 18">
        <text>N-acetyl-alpha-D-glucosamine 1-phosphate + UTP + H(+) = UDP-N-acetyl-alpha-D-glucosamine + diphosphate</text>
        <dbReference type="Rhea" id="RHEA:13509"/>
        <dbReference type="ChEBI" id="CHEBI:15378"/>
        <dbReference type="ChEBI" id="CHEBI:33019"/>
        <dbReference type="ChEBI" id="CHEBI:46398"/>
        <dbReference type="ChEBI" id="CHEBI:57705"/>
        <dbReference type="ChEBI" id="CHEBI:57776"/>
        <dbReference type="EC" id="2.7.7.23"/>
    </reaction>
</comment>
<name>A0A4R5Q3E9_9PROT</name>
<dbReference type="GO" id="GO:0000902">
    <property type="term" value="P:cell morphogenesis"/>
    <property type="evidence" value="ECO:0007669"/>
    <property type="project" value="UniProtKB-UniRule"/>
</dbReference>
<dbReference type="Proteomes" id="UP000295096">
    <property type="component" value="Unassembled WGS sequence"/>
</dbReference>
<comment type="similarity">
    <text evidence="2 18">In the C-terminal section; belongs to the transferase hexapeptide repeat family.</text>
</comment>
<keyword evidence="6 18" id="KW-0548">Nucleotidyltransferase</keyword>
<dbReference type="InterPro" id="IPR005882">
    <property type="entry name" value="Bifunctional_GlmU"/>
</dbReference>
<dbReference type="NCBIfam" id="TIGR01173">
    <property type="entry name" value="glmU"/>
    <property type="match status" value="1"/>
</dbReference>
<dbReference type="NCBIfam" id="NF010933">
    <property type="entry name" value="PRK14353.1"/>
    <property type="match status" value="1"/>
</dbReference>
<dbReference type="InterPro" id="IPR001451">
    <property type="entry name" value="Hexapep"/>
</dbReference>
<comment type="pathway">
    <text evidence="18">Bacterial outer membrane biogenesis; LPS lipid A biosynthesis.</text>
</comment>
<dbReference type="InterPro" id="IPR018357">
    <property type="entry name" value="Hexapep_transf_CS"/>
</dbReference>
<evidence type="ECO:0000313" key="22">
    <source>
        <dbReference type="Proteomes" id="UP000295096"/>
    </source>
</evidence>
<comment type="subunit">
    <text evidence="18">Homotrimer.</text>
</comment>
<evidence type="ECO:0000256" key="4">
    <source>
        <dbReference type="ARBA" id="ARBA00022490"/>
    </source>
</evidence>
<comment type="pathway">
    <text evidence="18">Nucleotide-sugar biosynthesis; UDP-N-acetyl-alpha-D-glucosamine biosynthesis; N-acetyl-alpha-D-glucosamine 1-phosphate from alpha-D-glucosamine 6-phosphate (route II): step 2/2.</text>
</comment>
<evidence type="ECO:0000256" key="3">
    <source>
        <dbReference type="ARBA" id="ARBA00007947"/>
    </source>
</evidence>
<evidence type="ECO:0000256" key="9">
    <source>
        <dbReference type="ARBA" id="ARBA00022842"/>
    </source>
</evidence>
<feature type="region of interest" description="Linker" evidence="18">
    <location>
        <begin position="210"/>
        <end position="230"/>
    </location>
</feature>
<feature type="binding site" evidence="18">
    <location>
        <position position="343"/>
    </location>
    <ligand>
        <name>acetyl-CoA</name>
        <dbReference type="ChEBI" id="CHEBI:57288"/>
    </ligand>
</feature>
<feature type="binding site" evidence="18">
    <location>
        <position position="207"/>
    </location>
    <ligand>
        <name>Mg(2+)</name>
        <dbReference type="ChEBI" id="CHEBI:18420"/>
    </ligand>
</feature>
<organism evidence="21 22">
    <name type="scientific">Dankookia rubra</name>
    <dbReference type="NCBI Taxonomy" id="1442381"/>
    <lineage>
        <taxon>Bacteria</taxon>
        <taxon>Pseudomonadati</taxon>
        <taxon>Pseudomonadota</taxon>
        <taxon>Alphaproteobacteria</taxon>
        <taxon>Acetobacterales</taxon>
        <taxon>Roseomonadaceae</taxon>
        <taxon>Dankookia</taxon>
    </lineage>
</organism>
<dbReference type="InterPro" id="IPR029044">
    <property type="entry name" value="Nucleotide-diphossugar_trans"/>
</dbReference>
<comment type="caution">
    <text evidence="21">The sequence shown here is derived from an EMBL/GenBank/DDBJ whole genome shotgun (WGS) entry which is preliminary data.</text>
</comment>
<dbReference type="Gene3D" id="2.160.10.10">
    <property type="entry name" value="Hexapeptide repeat proteins"/>
    <property type="match status" value="1"/>
</dbReference>
<evidence type="ECO:0000256" key="1">
    <source>
        <dbReference type="ARBA" id="ARBA00004496"/>
    </source>
</evidence>
<proteinExistence type="inferred from homology"/>
<comment type="cofactor">
    <cofactor evidence="18">
        <name>Mg(2+)</name>
        <dbReference type="ChEBI" id="CHEBI:18420"/>
    </cofactor>
    <text evidence="18">Binds 1 Mg(2+) ion per subunit.</text>
</comment>
<evidence type="ECO:0000256" key="14">
    <source>
        <dbReference type="ARBA" id="ARBA00023316"/>
    </source>
</evidence>
<evidence type="ECO:0000256" key="11">
    <source>
        <dbReference type="ARBA" id="ARBA00022984"/>
    </source>
</evidence>
<evidence type="ECO:0000256" key="15">
    <source>
        <dbReference type="ARBA" id="ARBA00048247"/>
    </source>
</evidence>